<dbReference type="GO" id="GO:0006508">
    <property type="term" value="P:proteolysis"/>
    <property type="evidence" value="ECO:0007669"/>
    <property type="project" value="UniProtKB-KW"/>
</dbReference>
<comment type="similarity">
    <text evidence="1">Belongs to the AAA ATPase family.</text>
</comment>
<keyword evidence="1" id="KW-0547">Nucleotide-binding</keyword>
<dbReference type="InterPro" id="IPR003960">
    <property type="entry name" value="ATPase_AAA_CS"/>
</dbReference>
<name>A0A1M5BYJ2_9RHOB</name>
<dbReference type="GO" id="GO:0016887">
    <property type="term" value="F:ATP hydrolysis activity"/>
    <property type="evidence" value="ECO:0007669"/>
    <property type="project" value="InterPro"/>
</dbReference>
<dbReference type="PANTHER" id="PTHR23076:SF97">
    <property type="entry name" value="ATP-DEPENDENT ZINC METALLOPROTEASE YME1L1"/>
    <property type="match status" value="1"/>
</dbReference>
<keyword evidence="4" id="KW-0378">Hydrolase</keyword>
<evidence type="ECO:0000313" key="5">
    <source>
        <dbReference type="Proteomes" id="UP000325134"/>
    </source>
</evidence>
<accession>A0A1M5BYJ2</accession>
<dbReference type="InterPro" id="IPR003959">
    <property type="entry name" value="ATPase_AAA_core"/>
</dbReference>
<dbReference type="Gene3D" id="1.10.8.60">
    <property type="match status" value="1"/>
</dbReference>
<dbReference type="AlphaFoldDB" id="A0A1M5BYJ2"/>
<dbReference type="Gene3D" id="1.20.58.760">
    <property type="entry name" value="Peptidase M41"/>
    <property type="match status" value="1"/>
</dbReference>
<evidence type="ECO:0000256" key="1">
    <source>
        <dbReference type="RuleBase" id="RU003651"/>
    </source>
</evidence>
<keyword evidence="5" id="KW-1185">Reference proteome</keyword>
<dbReference type="SUPFAM" id="SSF52540">
    <property type="entry name" value="P-loop containing nucleoside triphosphate hydrolases"/>
    <property type="match status" value="1"/>
</dbReference>
<dbReference type="GO" id="GO:0004222">
    <property type="term" value="F:metalloendopeptidase activity"/>
    <property type="evidence" value="ECO:0007669"/>
    <property type="project" value="InterPro"/>
</dbReference>
<dbReference type="GO" id="GO:0005524">
    <property type="term" value="F:ATP binding"/>
    <property type="evidence" value="ECO:0007669"/>
    <property type="project" value="UniProtKB-KW"/>
</dbReference>
<evidence type="ECO:0000259" key="3">
    <source>
        <dbReference type="SMART" id="SM00382"/>
    </source>
</evidence>
<dbReference type="InterPro" id="IPR027417">
    <property type="entry name" value="P-loop_NTPase"/>
</dbReference>
<dbReference type="InterPro" id="IPR037219">
    <property type="entry name" value="Peptidase_M41-like"/>
</dbReference>
<dbReference type="Pfam" id="PF00004">
    <property type="entry name" value="AAA"/>
    <property type="match status" value="1"/>
</dbReference>
<dbReference type="RefSeq" id="WP_149777547.1">
    <property type="nucleotide sequence ID" value="NZ_FQVK01000061.1"/>
</dbReference>
<protein>
    <submittedName>
        <fullName evidence="4">ATP-dependent Zn proteases</fullName>
    </submittedName>
</protein>
<feature type="domain" description="AAA+ ATPase" evidence="3">
    <location>
        <begin position="348"/>
        <end position="486"/>
    </location>
</feature>
<dbReference type="InterPro" id="IPR003593">
    <property type="entry name" value="AAA+_ATPase"/>
</dbReference>
<dbReference type="GO" id="GO:0030163">
    <property type="term" value="P:protein catabolic process"/>
    <property type="evidence" value="ECO:0007669"/>
    <property type="project" value="TreeGrafter"/>
</dbReference>
<dbReference type="CDD" id="cd19481">
    <property type="entry name" value="RecA-like_protease"/>
    <property type="match status" value="1"/>
</dbReference>
<dbReference type="SMART" id="SM00382">
    <property type="entry name" value="AAA"/>
    <property type="match status" value="1"/>
</dbReference>
<dbReference type="PANTHER" id="PTHR23076">
    <property type="entry name" value="METALLOPROTEASE M41 FTSH"/>
    <property type="match status" value="1"/>
</dbReference>
<dbReference type="SUPFAM" id="SSF140990">
    <property type="entry name" value="FtsH protease domain-like"/>
    <property type="match status" value="1"/>
</dbReference>
<dbReference type="Gene3D" id="3.40.50.300">
    <property type="entry name" value="P-loop containing nucleotide triphosphate hydrolases"/>
    <property type="match status" value="1"/>
</dbReference>
<proteinExistence type="inferred from homology"/>
<dbReference type="PROSITE" id="PS00674">
    <property type="entry name" value="AAA"/>
    <property type="match status" value="1"/>
</dbReference>
<keyword evidence="4" id="KW-0645">Protease</keyword>
<dbReference type="InterPro" id="IPR000642">
    <property type="entry name" value="Peptidase_M41"/>
</dbReference>
<dbReference type="Pfam" id="PF01434">
    <property type="entry name" value="Peptidase_M41"/>
    <property type="match status" value="1"/>
</dbReference>
<dbReference type="EMBL" id="FQVK01000061">
    <property type="protein sequence ID" value="SHF47476.1"/>
    <property type="molecule type" value="Genomic_DNA"/>
</dbReference>
<organism evidence="4 5">
    <name type="scientific">Ruegeria intermedia</name>
    <dbReference type="NCBI Taxonomy" id="996115"/>
    <lineage>
        <taxon>Bacteria</taxon>
        <taxon>Pseudomonadati</taxon>
        <taxon>Pseudomonadota</taxon>
        <taxon>Alphaproteobacteria</taxon>
        <taxon>Rhodobacterales</taxon>
        <taxon>Roseobacteraceae</taxon>
        <taxon>Ruegeria</taxon>
    </lineage>
</organism>
<dbReference type="Proteomes" id="UP000325134">
    <property type="component" value="Unassembled WGS sequence"/>
</dbReference>
<evidence type="ECO:0000256" key="2">
    <source>
        <dbReference type="SAM" id="MobiDB-lite"/>
    </source>
</evidence>
<keyword evidence="1" id="KW-0067">ATP-binding</keyword>
<dbReference type="GO" id="GO:0004176">
    <property type="term" value="F:ATP-dependent peptidase activity"/>
    <property type="evidence" value="ECO:0007669"/>
    <property type="project" value="InterPro"/>
</dbReference>
<reference evidence="4 5" key="1">
    <citation type="submission" date="2016-11" db="EMBL/GenBank/DDBJ databases">
        <authorList>
            <person name="Varghese N."/>
            <person name="Submissions S."/>
        </authorList>
    </citation>
    <scope>NUCLEOTIDE SEQUENCE [LARGE SCALE GENOMIC DNA]</scope>
    <source>
        <strain evidence="4 5">DSM 29341</strain>
    </source>
</reference>
<evidence type="ECO:0000313" key="4">
    <source>
        <dbReference type="EMBL" id="SHF47476.1"/>
    </source>
</evidence>
<dbReference type="GO" id="GO:0005886">
    <property type="term" value="C:plasma membrane"/>
    <property type="evidence" value="ECO:0007669"/>
    <property type="project" value="TreeGrafter"/>
</dbReference>
<sequence>MPQTPRPAPAGALSPHALSLLRPLLRRIALWHRDLTADLQSATDPDDDVSDTGPARPDMRSLPPHLRMDEPYGATPAVHGMPARDIARAIAEGRDPWAEADGTGQTNRLSDPPIDAMVAAARFAALIDSAEDVAAVTRDRALTLILAPRHEDRRLMWPQMDSILDWLAELDAPGGIRWRGIDTPIPSTTDRDRASRRGVDGRNAVASSVRQGRKAICFLPDIGSMSEIELALCRRVFALPPLSPEICIEILRATHSATGRVAEDALRDRLPANGALAALPLPVIEGAFCEATTLAVADALADAAARMRQPAGITLTDVVLNAEVQEPMDRLVADVRAWMSGELAWDQVSSSVLLFGPPGNGKTLLAAAIAGSIGGPLVATSYSDCQKHGHQGDMLRALSGTVEAAIKATPSVFFLDELDSFTHRNAAHRRSDYIVGVVNGLLEHLSRLNDTPGVVVLGATNFADMVDPAVIRPGRFDLRLEITAPDRTALVRILRLALGGGTDDLDLSPLADQLLGLSGAQVTALVRDARGLARAEVHPLQQRHLDAAARRIAPPPDTDFLWRAAIHEAGHMVVGATCGLGLPERAVLTAGGGSVEYPHPRIETRQSAQARLTTLLAGYAAERLMFGEVSSGAGNGPASDLARATDLARRMRFEWGMGDVLTHLPASGAIIRPGDAVDRPVQDVLGKCLEQAEGILRQNRERLAAVAEALLTEREMTKERCREVVEGSDLSSLA</sequence>
<feature type="region of interest" description="Disordered" evidence="2">
    <location>
        <begin position="40"/>
        <end position="79"/>
    </location>
</feature>
<gene>
    <name evidence="4" type="ORF">SAMN05444279_1611</name>
</gene>
<dbReference type="OrthoDB" id="9809379at2"/>